<proteinExistence type="predicted"/>
<evidence type="ECO:0000259" key="2">
    <source>
        <dbReference type="Pfam" id="PF12146"/>
    </source>
</evidence>
<dbReference type="InterPro" id="IPR022742">
    <property type="entry name" value="Hydrolase_4"/>
</dbReference>
<name>A0ABR5P0M0_9LACO</name>
<sequence length="256" mass="27688">MNKGEHQMKVEIKREGRTLRGLLEGTTTLHNDQVAILMHGFMGDRGNQPGKLLYDLSHALNAAGIPTLRFDFAGCGESDGDFAEMTVFSELLDGMAIIDYARTTIGAQMIDLVGHSQGGVVASMLAGYYRDVIDKLVLLAPAATLKDDALKGECQGTVYDPNQIPLTVPVHGQAVSGQYFRTAQLLPIYETAQHFAGPTLIIHGEADQVVSPEAARKYNVILPQSKLYLMPGEGHLLEGAALAEILRTVTDFLGHD</sequence>
<reference evidence="3 4" key="1">
    <citation type="journal article" date="2015" name="Genome Announc.">
        <title>Expanding the biotechnology potential of lactobacilli through comparative genomics of 213 strains and associated genera.</title>
        <authorList>
            <person name="Sun Z."/>
            <person name="Harris H.M."/>
            <person name="McCann A."/>
            <person name="Guo C."/>
            <person name="Argimon S."/>
            <person name="Zhang W."/>
            <person name="Yang X."/>
            <person name="Jeffery I.B."/>
            <person name="Cooney J.C."/>
            <person name="Kagawa T.F."/>
            <person name="Liu W."/>
            <person name="Song Y."/>
            <person name="Salvetti E."/>
            <person name="Wrobel A."/>
            <person name="Rasinkangas P."/>
            <person name="Parkhill J."/>
            <person name="Rea M.C."/>
            <person name="O'Sullivan O."/>
            <person name="Ritari J."/>
            <person name="Douillard F.P."/>
            <person name="Paul Ross R."/>
            <person name="Yang R."/>
            <person name="Briner A.E."/>
            <person name="Felis G.E."/>
            <person name="de Vos W.M."/>
            <person name="Barrangou R."/>
            <person name="Klaenhammer T.R."/>
            <person name="Caufield P.W."/>
            <person name="Cui Y."/>
            <person name="Zhang H."/>
            <person name="O'Toole P.W."/>
        </authorList>
    </citation>
    <scope>NUCLEOTIDE SEQUENCE [LARGE SCALE GENOMIC DNA]</scope>
    <source>
        <strain evidence="3 4">DSM 16041</strain>
    </source>
</reference>
<evidence type="ECO:0008006" key="5">
    <source>
        <dbReference type="Google" id="ProtNLM"/>
    </source>
</evidence>
<dbReference type="Proteomes" id="UP000051883">
    <property type="component" value="Unassembled WGS sequence"/>
</dbReference>
<dbReference type="InterPro" id="IPR029058">
    <property type="entry name" value="AB_hydrolase_fold"/>
</dbReference>
<dbReference type="PANTHER" id="PTHR43265">
    <property type="entry name" value="ESTERASE ESTD"/>
    <property type="match status" value="1"/>
</dbReference>
<keyword evidence="4" id="KW-1185">Reference proteome</keyword>
<dbReference type="Gene3D" id="3.40.50.1820">
    <property type="entry name" value="alpha/beta hydrolase"/>
    <property type="match status" value="1"/>
</dbReference>
<comment type="caution">
    <text evidence="3">The sequence shown here is derived from an EMBL/GenBank/DDBJ whole genome shotgun (WGS) entry which is preliminary data.</text>
</comment>
<dbReference type="SUPFAM" id="SSF53474">
    <property type="entry name" value="alpha/beta-Hydrolases"/>
    <property type="match status" value="1"/>
</dbReference>
<dbReference type="Pfam" id="PF00561">
    <property type="entry name" value="Abhydrolase_1"/>
    <property type="match status" value="1"/>
</dbReference>
<gene>
    <name evidence="3" type="ORF">FC31_GL000225</name>
</gene>
<evidence type="ECO:0000259" key="1">
    <source>
        <dbReference type="Pfam" id="PF00561"/>
    </source>
</evidence>
<evidence type="ECO:0000313" key="3">
    <source>
        <dbReference type="EMBL" id="KRK59950.1"/>
    </source>
</evidence>
<evidence type="ECO:0000313" key="4">
    <source>
        <dbReference type="Proteomes" id="UP000051883"/>
    </source>
</evidence>
<dbReference type="InterPro" id="IPR053145">
    <property type="entry name" value="AB_hydrolase_Est10"/>
</dbReference>
<accession>A0ABR5P0M0</accession>
<organism evidence="3 4">
    <name type="scientific">Limosilactobacillus antri DSM 16041</name>
    <dbReference type="NCBI Taxonomy" id="525309"/>
    <lineage>
        <taxon>Bacteria</taxon>
        <taxon>Bacillati</taxon>
        <taxon>Bacillota</taxon>
        <taxon>Bacilli</taxon>
        <taxon>Lactobacillales</taxon>
        <taxon>Lactobacillaceae</taxon>
        <taxon>Limosilactobacillus</taxon>
    </lineage>
</organism>
<feature type="domain" description="AB hydrolase-1" evidence="1">
    <location>
        <begin position="168"/>
        <end position="236"/>
    </location>
</feature>
<dbReference type="InterPro" id="IPR000073">
    <property type="entry name" value="AB_hydrolase_1"/>
</dbReference>
<dbReference type="PANTHER" id="PTHR43265:SF1">
    <property type="entry name" value="ESTERASE ESTD"/>
    <property type="match status" value="1"/>
</dbReference>
<feature type="domain" description="Serine aminopeptidase S33" evidence="2">
    <location>
        <begin position="52"/>
        <end position="148"/>
    </location>
</feature>
<dbReference type="Pfam" id="PF12146">
    <property type="entry name" value="Hydrolase_4"/>
    <property type="match status" value="1"/>
</dbReference>
<protein>
    <recommendedName>
        <fullName evidence="5">Serine aminopeptidase S33 domain-containing protein</fullName>
    </recommendedName>
</protein>
<dbReference type="EMBL" id="AZDK01000010">
    <property type="protein sequence ID" value="KRK59950.1"/>
    <property type="molecule type" value="Genomic_DNA"/>
</dbReference>